<keyword evidence="2 3" id="KW-0378">Hydrolase</keyword>
<gene>
    <name evidence="5" type="ORF">SPARVUS_LOCUS7144112</name>
</gene>
<evidence type="ECO:0000259" key="4">
    <source>
        <dbReference type="Pfam" id="PF00135"/>
    </source>
</evidence>
<dbReference type="SUPFAM" id="SSF53474">
    <property type="entry name" value="alpha/beta-Hydrolases"/>
    <property type="match status" value="1"/>
</dbReference>
<dbReference type="Proteomes" id="UP001162483">
    <property type="component" value="Unassembled WGS sequence"/>
</dbReference>
<dbReference type="PROSITE" id="PS00941">
    <property type="entry name" value="CARBOXYLESTERASE_B_2"/>
    <property type="match status" value="1"/>
</dbReference>
<dbReference type="PROSITE" id="PS00122">
    <property type="entry name" value="CARBOXYLESTERASE_B_1"/>
    <property type="match status" value="1"/>
</dbReference>
<comment type="similarity">
    <text evidence="1 3">Belongs to the type-B carboxylesterase/lipase family.</text>
</comment>
<keyword evidence="6" id="KW-1185">Reference proteome</keyword>
<reference evidence="5" key="1">
    <citation type="submission" date="2023-05" db="EMBL/GenBank/DDBJ databases">
        <authorList>
            <person name="Stuckert A."/>
        </authorList>
    </citation>
    <scope>NUCLEOTIDE SEQUENCE</scope>
</reference>
<dbReference type="Gene3D" id="3.40.50.1820">
    <property type="entry name" value="alpha/beta hydrolase"/>
    <property type="match status" value="1"/>
</dbReference>
<evidence type="ECO:0000256" key="3">
    <source>
        <dbReference type="RuleBase" id="RU361235"/>
    </source>
</evidence>
<protein>
    <recommendedName>
        <fullName evidence="3">Carboxylic ester hydrolase</fullName>
        <ecNumber evidence="3">3.1.1.-</ecNumber>
    </recommendedName>
</protein>
<proteinExistence type="inferred from homology"/>
<evidence type="ECO:0000256" key="2">
    <source>
        <dbReference type="ARBA" id="ARBA00022801"/>
    </source>
</evidence>
<dbReference type="InterPro" id="IPR002018">
    <property type="entry name" value="CarbesteraseB"/>
</dbReference>
<name>A0ABN9DDZ1_9NEOB</name>
<dbReference type="EC" id="3.1.1.-" evidence="3"/>
<dbReference type="EMBL" id="CATNWA010014348">
    <property type="protein sequence ID" value="CAI9570774.1"/>
    <property type="molecule type" value="Genomic_DNA"/>
</dbReference>
<dbReference type="InterPro" id="IPR019819">
    <property type="entry name" value="Carboxylesterase_B_CS"/>
</dbReference>
<evidence type="ECO:0000313" key="5">
    <source>
        <dbReference type="EMBL" id="CAI9570774.1"/>
    </source>
</evidence>
<dbReference type="InterPro" id="IPR019826">
    <property type="entry name" value="Carboxylesterase_B_AS"/>
</dbReference>
<dbReference type="InterPro" id="IPR029058">
    <property type="entry name" value="AB_hydrolase_fold"/>
</dbReference>
<comment type="caution">
    <text evidence="5">The sequence shown here is derived from an EMBL/GenBank/DDBJ whole genome shotgun (WGS) entry which is preliminary data.</text>
</comment>
<accession>A0ABN9DDZ1</accession>
<sequence length="273" mass="29678">MVCNLSFISLILGQAEERPLVDTKYGKLLGVSVSVKETSRTADAFYGIPFAKPPVGSLRFANPESIEPWESVRDASQYAPMCLQDMGIMEGLINYYKTSFKIPPFSEDCLYLNIYTPSNREKESKLPVMVFIHGGGLVIGGAYYDGSALSVYENVVVVSIQYRLGILGFFSTGDNELPGNLGFMDQVAALHWVQENIADFGGDRHSVTIFGESAGGVSVSAMVLSPLAKGLFHKAIAESGFATMSSLMVMKPEDLTIYRDVSPPCVTVEGIRV</sequence>
<evidence type="ECO:0000313" key="6">
    <source>
        <dbReference type="Proteomes" id="UP001162483"/>
    </source>
</evidence>
<evidence type="ECO:0000256" key="1">
    <source>
        <dbReference type="ARBA" id="ARBA00005964"/>
    </source>
</evidence>
<feature type="domain" description="Carboxylesterase type B" evidence="4">
    <location>
        <begin position="18"/>
        <end position="253"/>
    </location>
</feature>
<dbReference type="PANTHER" id="PTHR11559">
    <property type="entry name" value="CARBOXYLESTERASE"/>
    <property type="match status" value="1"/>
</dbReference>
<dbReference type="InterPro" id="IPR050309">
    <property type="entry name" value="Type-B_Carboxylest/Lipase"/>
</dbReference>
<dbReference type="Pfam" id="PF00135">
    <property type="entry name" value="COesterase"/>
    <property type="match status" value="1"/>
</dbReference>
<organism evidence="5 6">
    <name type="scientific">Staurois parvus</name>
    <dbReference type="NCBI Taxonomy" id="386267"/>
    <lineage>
        <taxon>Eukaryota</taxon>
        <taxon>Metazoa</taxon>
        <taxon>Chordata</taxon>
        <taxon>Craniata</taxon>
        <taxon>Vertebrata</taxon>
        <taxon>Euteleostomi</taxon>
        <taxon>Amphibia</taxon>
        <taxon>Batrachia</taxon>
        <taxon>Anura</taxon>
        <taxon>Neobatrachia</taxon>
        <taxon>Ranoidea</taxon>
        <taxon>Ranidae</taxon>
        <taxon>Staurois</taxon>
    </lineage>
</organism>